<feature type="region of interest" description="Disordered" evidence="17">
    <location>
        <begin position="52"/>
        <end position="114"/>
    </location>
</feature>
<evidence type="ECO:0000256" key="17">
    <source>
        <dbReference type="SAM" id="MobiDB-lite"/>
    </source>
</evidence>
<accession>A0AAY4CCK0</accession>
<evidence type="ECO:0000256" key="1">
    <source>
        <dbReference type="ARBA" id="ARBA00000900"/>
    </source>
</evidence>
<dbReference type="RefSeq" id="XP_028839341.1">
    <property type="nucleotide sequence ID" value="XM_028983508.1"/>
</dbReference>
<dbReference type="GeneTree" id="ENSGT00940000156740"/>
<dbReference type="GO" id="GO:0005783">
    <property type="term" value="C:endoplasmic reticulum"/>
    <property type="evidence" value="ECO:0007669"/>
    <property type="project" value="TreeGrafter"/>
</dbReference>
<proteinExistence type="predicted"/>
<dbReference type="GO" id="GO:1904294">
    <property type="term" value="P:positive regulation of ERAD pathway"/>
    <property type="evidence" value="ECO:0007669"/>
    <property type="project" value="InterPro"/>
</dbReference>
<feature type="transmembrane region" description="Helical" evidence="18">
    <location>
        <begin position="295"/>
        <end position="315"/>
    </location>
</feature>
<dbReference type="InterPro" id="IPR013083">
    <property type="entry name" value="Znf_RING/FYVE/PHD"/>
</dbReference>
<reference evidence="20" key="2">
    <citation type="submission" date="2025-08" db="UniProtKB">
        <authorList>
            <consortium name="Ensembl"/>
        </authorList>
    </citation>
    <scope>IDENTIFICATION</scope>
</reference>
<dbReference type="PANTHER" id="PTHR15860:SF1">
    <property type="entry name" value="E3 UBIQUITIN-PROTEIN LIGASE RNFT1"/>
    <property type="match status" value="1"/>
</dbReference>
<dbReference type="Ensembl" id="ENSDCDT00010038189.1">
    <property type="protein sequence ID" value="ENSDCDP00010030803.1"/>
    <property type="gene ID" value="ENSDCDG00010019716.1"/>
</dbReference>
<organism evidence="20 21">
    <name type="scientific">Denticeps clupeoides</name>
    <name type="common">denticle herring</name>
    <dbReference type="NCBI Taxonomy" id="299321"/>
    <lineage>
        <taxon>Eukaryota</taxon>
        <taxon>Metazoa</taxon>
        <taxon>Chordata</taxon>
        <taxon>Craniata</taxon>
        <taxon>Vertebrata</taxon>
        <taxon>Euteleostomi</taxon>
        <taxon>Actinopterygii</taxon>
        <taxon>Neopterygii</taxon>
        <taxon>Teleostei</taxon>
        <taxon>Clupei</taxon>
        <taxon>Clupeiformes</taxon>
        <taxon>Denticipitoidei</taxon>
        <taxon>Denticipitidae</taxon>
        <taxon>Denticeps</taxon>
    </lineage>
</organism>
<evidence type="ECO:0000256" key="11">
    <source>
        <dbReference type="ARBA" id="ARBA00022989"/>
    </source>
</evidence>
<keyword evidence="11 18" id="KW-1133">Transmembrane helix</keyword>
<dbReference type="SMART" id="SM00184">
    <property type="entry name" value="RING"/>
    <property type="match status" value="1"/>
</dbReference>
<evidence type="ECO:0000256" key="3">
    <source>
        <dbReference type="ARBA" id="ARBA00004906"/>
    </source>
</evidence>
<evidence type="ECO:0000256" key="15">
    <source>
        <dbReference type="ARBA" id="ARBA00042946"/>
    </source>
</evidence>
<reference evidence="20 21" key="1">
    <citation type="submission" date="2020-06" db="EMBL/GenBank/DDBJ databases">
        <authorList>
            <consortium name="Wellcome Sanger Institute Data Sharing"/>
        </authorList>
    </citation>
    <scope>NUCLEOTIDE SEQUENCE [LARGE SCALE GENOMIC DNA]</scope>
</reference>
<evidence type="ECO:0000256" key="13">
    <source>
        <dbReference type="ARBA" id="ARBA00037172"/>
    </source>
</evidence>
<dbReference type="PROSITE" id="PS50089">
    <property type="entry name" value="ZF_RING_2"/>
    <property type="match status" value="1"/>
</dbReference>
<evidence type="ECO:0000256" key="6">
    <source>
        <dbReference type="ARBA" id="ARBA00022692"/>
    </source>
</evidence>
<comment type="subcellular location">
    <subcellularLocation>
        <location evidence="2">Endomembrane system</location>
        <topology evidence="2">Multi-pass membrane protein</topology>
    </subcellularLocation>
</comment>
<keyword evidence="7" id="KW-0479">Metal-binding</keyword>
<comment type="pathway">
    <text evidence="3">Protein modification; protein ubiquitination.</text>
</comment>
<keyword evidence="5" id="KW-0808">Transferase</keyword>
<keyword evidence="9" id="KW-0833">Ubl conjugation pathway</keyword>
<keyword evidence="6 18" id="KW-0812">Transmembrane</keyword>
<sequence length="412" mass="46412">MMKLRTQHDSEHRRLADLRKAATVMQTNSTELHAQSGNATSLTLQTELLARGEEGSGDVRVPMNTPDAGGGRAGPRRQRAASHRHSHSHGHAHTHSHHEPETDGADSDVDSGEPSGSVTELRYLFRWVHKSLPFLVILCAKLVLQHALGLAIGVGVFTTFLYVNRNIQNQVFLQERQSKLQCIWLLLLLTSSSLLLYYTFLEEQLYYCLIFLSPNIEPLSFWGVLWVVGVTNFILKFVFMGLKCLTLLVPTYIMTYSTKGRWYMLTEEVGQVYQAVAPVSVWFRYLVSYQDSDGLAGLTLGIVLALVYLIMKLLGLYGQWGSLQKTCRMFVSDQYCRVAATRSQCSEAGGVCPICQSEFRQPLVLLCQHIFCEECIALWLNQDKTCPLCRSVIVDKVCKWKDGATSPHLQIY</sequence>
<evidence type="ECO:0000256" key="14">
    <source>
        <dbReference type="ARBA" id="ARBA00039413"/>
    </source>
</evidence>
<dbReference type="GO" id="GO:0061630">
    <property type="term" value="F:ubiquitin protein ligase activity"/>
    <property type="evidence" value="ECO:0007669"/>
    <property type="project" value="UniProtKB-EC"/>
</dbReference>
<gene>
    <name evidence="20" type="primary">RNFT1</name>
</gene>
<dbReference type="Pfam" id="PF13639">
    <property type="entry name" value="zf-RING_2"/>
    <property type="match status" value="1"/>
</dbReference>
<evidence type="ECO:0000256" key="5">
    <source>
        <dbReference type="ARBA" id="ARBA00022679"/>
    </source>
</evidence>
<evidence type="ECO:0000256" key="4">
    <source>
        <dbReference type="ARBA" id="ARBA00012483"/>
    </source>
</evidence>
<dbReference type="AlphaFoldDB" id="A0AAY4CCK0"/>
<evidence type="ECO:0000259" key="19">
    <source>
        <dbReference type="PROSITE" id="PS50089"/>
    </source>
</evidence>
<dbReference type="PANTHER" id="PTHR15860">
    <property type="entry name" value="UNCHARACTERIZED RING FINGER-CONTAINING PROTEIN"/>
    <property type="match status" value="1"/>
</dbReference>
<dbReference type="SUPFAM" id="SSF57850">
    <property type="entry name" value="RING/U-box"/>
    <property type="match status" value="1"/>
</dbReference>
<feature type="transmembrane region" description="Helical" evidence="18">
    <location>
        <begin position="142"/>
        <end position="163"/>
    </location>
</feature>
<dbReference type="InterPro" id="IPR001841">
    <property type="entry name" value="Znf_RING"/>
</dbReference>
<evidence type="ECO:0000256" key="16">
    <source>
        <dbReference type="PROSITE-ProRule" id="PRU00175"/>
    </source>
</evidence>
<keyword evidence="21" id="KW-1185">Reference proteome</keyword>
<dbReference type="Proteomes" id="UP000694580">
    <property type="component" value="Chromosome 6"/>
</dbReference>
<dbReference type="GO" id="GO:0008270">
    <property type="term" value="F:zinc ion binding"/>
    <property type="evidence" value="ECO:0007669"/>
    <property type="project" value="UniProtKB-KW"/>
</dbReference>
<evidence type="ECO:0000256" key="9">
    <source>
        <dbReference type="ARBA" id="ARBA00022786"/>
    </source>
</evidence>
<dbReference type="InterPro" id="IPR044235">
    <property type="entry name" value="RNFT1/2"/>
</dbReference>
<keyword evidence="12 18" id="KW-0472">Membrane</keyword>
<feature type="compositionally biased region" description="Acidic residues" evidence="17">
    <location>
        <begin position="102"/>
        <end position="111"/>
    </location>
</feature>
<evidence type="ECO:0000313" key="20">
    <source>
        <dbReference type="Ensembl" id="ENSDCDP00010030803.1"/>
    </source>
</evidence>
<name>A0AAY4CCK0_9TELE</name>
<evidence type="ECO:0000256" key="8">
    <source>
        <dbReference type="ARBA" id="ARBA00022771"/>
    </source>
</evidence>
<dbReference type="EC" id="2.3.2.27" evidence="4"/>
<feature type="domain" description="RING-type" evidence="19">
    <location>
        <begin position="352"/>
        <end position="390"/>
    </location>
</feature>
<comment type="function">
    <text evidence="13">E3 ubiquitin-protein ligase that acts in the endoplasmic reticulum (ER)-associated degradation (ERAD) pathway, which targets misfolded proteins that accumulate in the endoplasmic reticulum (ER) for ubiquitination and subsequent proteasome-mediated degradation. Protects cells from ER stress-induced apoptosis.</text>
</comment>
<evidence type="ECO:0000256" key="12">
    <source>
        <dbReference type="ARBA" id="ARBA00023136"/>
    </source>
</evidence>
<dbReference type="GeneID" id="114792422"/>
<dbReference type="PROSITE" id="PS00518">
    <property type="entry name" value="ZF_RING_1"/>
    <property type="match status" value="1"/>
</dbReference>
<evidence type="ECO:0000256" key="2">
    <source>
        <dbReference type="ARBA" id="ARBA00004127"/>
    </source>
</evidence>
<evidence type="ECO:0000256" key="10">
    <source>
        <dbReference type="ARBA" id="ARBA00022833"/>
    </source>
</evidence>
<evidence type="ECO:0000256" key="7">
    <source>
        <dbReference type="ARBA" id="ARBA00022723"/>
    </source>
</evidence>
<reference evidence="20" key="3">
    <citation type="submission" date="2025-09" db="UniProtKB">
        <authorList>
            <consortium name="Ensembl"/>
        </authorList>
    </citation>
    <scope>IDENTIFICATION</scope>
</reference>
<protein>
    <recommendedName>
        <fullName evidence="14">E3 ubiquitin-protein ligase RNFT1</fullName>
        <ecNumber evidence="4">2.3.2.27</ecNumber>
    </recommendedName>
    <alternativeName>
        <fullName evidence="15">RING finger and transmembrane domain-containing protein 1</fullName>
    </alternativeName>
</protein>
<keyword evidence="8 16" id="KW-0863">Zinc-finger</keyword>
<evidence type="ECO:0000313" key="21">
    <source>
        <dbReference type="Proteomes" id="UP000694580"/>
    </source>
</evidence>
<feature type="compositionally biased region" description="Basic residues" evidence="17">
    <location>
        <begin position="74"/>
        <end position="96"/>
    </location>
</feature>
<keyword evidence="10" id="KW-0862">Zinc</keyword>
<comment type="catalytic activity">
    <reaction evidence="1">
        <text>S-ubiquitinyl-[E2 ubiquitin-conjugating enzyme]-L-cysteine + [acceptor protein]-L-lysine = [E2 ubiquitin-conjugating enzyme]-L-cysteine + N(6)-ubiquitinyl-[acceptor protein]-L-lysine.</text>
        <dbReference type="EC" id="2.3.2.27"/>
    </reaction>
</comment>
<dbReference type="Gene3D" id="3.30.40.10">
    <property type="entry name" value="Zinc/RING finger domain, C3HC4 (zinc finger)"/>
    <property type="match status" value="1"/>
</dbReference>
<feature type="transmembrane region" description="Helical" evidence="18">
    <location>
        <begin position="183"/>
        <end position="201"/>
    </location>
</feature>
<dbReference type="InterPro" id="IPR017907">
    <property type="entry name" value="Znf_RING_CS"/>
</dbReference>
<evidence type="ECO:0000256" key="18">
    <source>
        <dbReference type="SAM" id="Phobius"/>
    </source>
</evidence>